<evidence type="ECO:0000313" key="1">
    <source>
        <dbReference type="EMBL" id="SVA55562.1"/>
    </source>
</evidence>
<accession>A0A381WT76</accession>
<name>A0A381WT76_9ZZZZ</name>
<dbReference type="EMBL" id="UINC01012769">
    <property type="protein sequence ID" value="SVA55562.1"/>
    <property type="molecule type" value="Genomic_DNA"/>
</dbReference>
<reference evidence="1" key="1">
    <citation type="submission" date="2018-05" db="EMBL/GenBank/DDBJ databases">
        <authorList>
            <person name="Lanie J.A."/>
            <person name="Ng W.-L."/>
            <person name="Kazmierczak K.M."/>
            <person name="Andrzejewski T.M."/>
            <person name="Davidsen T.M."/>
            <person name="Wayne K.J."/>
            <person name="Tettelin H."/>
            <person name="Glass J.I."/>
            <person name="Rusch D."/>
            <person name="Podicherti R."/>
            <person name="Tsui H.-C.T."/>
            <person name="Winkler M.E."/>
        </authorList>
    </citation>
    <scope>NUCLEOTIDE SEQUENCE</scope>
</reference>
<gene>
    <name evidence="1" type="ORF">METZ01_LOCUS108416</name>
</gene>
<dbReference type="AlphaFoldDB" id="A0A381WT76"/>
<protein>
    <submittedName>
        <fullName evidence="1">Uncharacterized protein</fullName>
    </submittedName>
</protein>
<organism evidence="1">
    <name type="scientific">marine metagenome</name>
    <dbReference type="NCBI Taxonomy" id="408172"/>
    <lineage>
        <taxon>unclassified sequences</taxon>
        <taxon>metagenomes</taxon>
        <taxon>ecological metagenomes</taxon>
    </lineage>
</organism>
<sequence>MFASQVKQCCSFIPAFGKGRSDVDHLVEAAQCFAVVLVRHGTNAAFQPGAGLGIVYAGPAFPDLSTDPIRLLFDAGMSQLKEELIQCRIVLICRDTGPQGEAK</sequence>
<proteinExistence type="predicted"/>